<name>A0A161LA41_9ACTN</name>
<evidence type="ECO:0000313" key="8">
    <source>
        <dbReference type="Proteomes" id="UP000077701"/>
    </source>
</evidence>
<evidence type="ECO:0000256" key="2">
    <source>
        <dbReference type="ARBA" id="ARBA00022692"/>
    </source>
</evidence>
<comment type="caution">
    <text evidence="7">The sequence shown here is derived from an EMBL/GenBank/DDBJ whole genome shotgun (WGS) entry which is preliminary data.</text>
</comment>
<dbReference type="InterPro" id="IPR013525">
    <property type="entry name" value="ABC2_TM"/>
</dbReference>
<reference evidence="7 8" key="1">
    <citation type="journal article" date="2016" name="Genome Announc.">
        <title>Draft Genome Sequence of Planomonospora sphaerica JCM9374, a Rare Actinomycete.</title>
        <authorList>
            <person name="Dohra H."/>
            <person name="Suzuki T."/>
            <person name="Inoue Y."/>
            <person name="Kodani S."/>
        </authorList>
    </citation>
    <scope>NUCLEOTIDE SEQUENCE [LARGE SCALE GENOMIC DNA]</scope>
    <source>
        <strain evidence="7 8">JCM 9374</strain>
    </source>
</reference>
<dbReference type="RefSeq" id="WP_068893958.1">
    <property type="nucleotide sequence ID" value="NZ_BDCX01000001.1"/>
</dbReference>
<dbReference type="GO" id="GO:0140359">
    <property type="term" value="F:ABC-type transporter activity"/>
    <property type="evidence" value="ECO:0007669"/>
    <property type="project" value="InterPro"/>
</dbReference>
<dbReference type="PANTHER" id="PTHR43229:SF2">
    <property type="entry name" value="NODULATION PROTEIN J"/>
    <property type="match status" value="1"/>
</dbReference>
<feature type="transmembrane region" description="Helical" evidence="5">
    <location>
        <begin position="159"/>
        <end position="178"/>
    </location>
</feature>
<reference evidence="8" key="2">
    <citation type="submission" date="2016-04" db="EMBL/GenBank/DDBJ databases">
        <title>Planomonospora sphaerica JCM9374 whole genome shotgun sequence.</title>
        <authorList>
            <person name="Suzuki T."/>
            <person name="Dohra H."/>
            <person name="Kodani S."/>
        </authorList>
    </citation>
    <scope>NUCLEOTIDE SEQUENCE [LARGE SCALE GENOMIC DNA]</scope>
    <source>
        <strain evidence="8">JCM 9374</strain>
    </source>
</reference>
<keyword evidence="8" id="KW-1185">Reference proteome</keyword>
<sequence length="245" mass="25990">MSLLLTHTRYQFMETVRVPIALIGNGFFPAASMLFFVVPFAGDHPVGATLATASMMTFAVMSSALFTHGIGVAEDRVQPWDPYTRTLPAGPWPRLGARILNSLLFTLVGVLPVLVISALFTEATVTPVQLVLGVGALLLGSVPFQLLGLFIGYALPSKAAIAVVQLLFFPMAVGGGLLTNPMDAPAFIDAVAPFLPSRGAVELVWAAVGYGSPRPLATAMFAVWVAVAGALAVWAYRRDEGRRFS</sequence>
<keyword evidence="4 5" id="KW-0472">Membrane</keyword>
<feature type="transmembrane region" description="Helical" evidence="5">
    <location>
        <begin position="132"/>
        <end position="152"/>
    </location>
</feature>
<dbReference type="OrthoDB" id="3745966at2"/>
<evidence type="ECO:0000256" key="5">
    <source>
        <dbReference type="SAM" id="Phobius"/>
    </source>
</evidence>
<evidence type="ECO:0000256" key="3">
    <source>
        <dbReference type="ARBA" id="ARBA00022989"/>
    </source>
</evidence>
<feature type="transmembrane region" description="Helical" evidence="5">
    <location>
        <begin position="99"/>
        <end position="120"/>
    </location>
</feature>
<dbReference type="EMBL" id="BDCX01000001">
    <property type="protein sequence ID" value="GAT64554.1"/>
    <property type="molecule type" value="Genomic_DNA"/>
</dbReference>
<protein>
    <submittedName>
        <fullName evidence="7">ABC transporter</fullName>
    </submittedName>
</protein>
<dbReference type="Proteomes" id="UP000077701">
    <property type="component" value="Unassembled WGS sequence"/>
</dbReference>
<evidence type="ECO:0000313" key="7">
    <source>
        <dbReference type="EMBL" id="GAT64554.1"/>
    </source>
</evidence>
<feature type="transmembrane region" description="Helical" evidence="5">
    <location>
        <begin position="216"/>
        <end position="236"/>
    </location>
</feature>
<comment type="subcellular location">
    <subcellularLocation>
        <location evidence="1">Membrane</location>
        <topology evidence="1">Multi-pass membrane protein</topology>
    </subcellularLocation>
</comment>
<dbReference type="Pfam" id="PF01061">
    <property type="entry name" value="ABC2_membrane"/>
    <property type="match status" value="1"/>
</dbReference>
<evidence type="ECO:0000256" key="4">
    <source>
        <dbReference type="ARBA" id="ARBA00023136"/>
    </source>
</evidence>
<accession>A0A161LA41</accession>
<dbReference type="STRING" id="161355.PS9374_00184"/>
<dbReference type="InterPro" id="IPR051784">
    <property type="entry name" value="Nod_factor_ABC_transporter"/>
</dbReference>
<feature type="transmembrane region" description="Helical" evidence="5">
    <location>
        <begin position="20"/>
        <end position="40"/>
    </location>
</feature>
<organism evidence="7 8">
    <name type="scientific">Planomonospora sphaerica</name>
    <dbReference type="NCBI Taxonomy" id="161355"/>
    <lineage>
        <taxon>Bacteria</taxon>
        <taxon>Bacillati</taxon>
        <taxon>Actinomycetota</taxon>
        <taxon>Actinomycetes</taxon>
        <taxon>Streptosporangiales</taxon>
        <taxon>Streptosporangiaceae</taxon>
        <taxon>Planomonospora</taxon>
    </lineage>
</organism>
<feature type="transmembrane region" description="Helical" evidence="5">
    <location>
        <begin position="46"/>
        <end position="66"/>
    </location>
</feature>
<feature type="domain" description="ABC-2 type transporter transmembrane" evidence="6">
    <location>
        <begin position="5"/>
        <end position="204"/>
    </location>
</feature>
<keyword evidence="3 5" id="KW-1133">Transmembrane helix</keyword>
<dbReference type="PANTHER" id="PTHR43229">
    <property type="entry name" value="NODULATION PROTEIN J"/>
    <property type="match status" value="1"/>
</dbReference>
<evidence type="ECO:0000259" key="6">
    <source>
        <dbReference type="Pfam" id="PF01061"/>
    </source>
</evidence>
<dbReference type="AlphaFoldDB" id="A0A161LA41"/>
<dbReference type="GO" id="GO:0016020">
    <property type="term" value="C:membrane"/>
    <property type="evidence" value="ECO:0007669"/>
    <property type="project" value="UniProtKB-SubCell"/>
</dbReference>
<keyword evidence="2 5" id="KW-0812">Transmembrane</keyword>
<gene>
    <name evidence="7" type="ORF">PS9374_00184</name>
</gene>
<evidence type="ECO:0000256" key="1">
    <source>
        <dbReference type="ARBA" id="ARBA00004141"/>
    </source>
</evidence>
<proteinExistence type="predicted"/>